<dbReference type="AlphaFoldDB" id="A0A9P7SM07"/>
<evidence type="ECO:0000259" key="1">
    <source>
        <dbReference type="PROSITE" id="PS51462"/>
    </source>
</evidence>
<protein>
    <recommendedName>
        <fullName evidence="1">Nudix hydrolase domain-containing protein</fullName>
    </recommendedName>
</protein>
<dbReference type="SUPFAM" id="SSF55811">
    <property type="entry name" value="Nudix"/>
    <property type="match status" value="1"/>
</dbReference>
<sequence>MAEHESNVSKDAIRVLTTADIKAPSSKCCQSSVCHRFDSTWPSTIFPVWSAAAAASIDIGSRIMTSFMSVILRCNKFQQDVSPLYEFWIMDHDSLIGYMLPKFVTQMAWAGTAFEVNHTTRTIHLRAKARIGETISMACEREFVSLCRLNMFNVHGVKKWLETWDANGDAEHHPIRGLGVHLAGLKVPSPLRGVLGIVTVGVHMNMYTVTRPEGGDARMQIWVAKRSQNVTYAGKLDQLVAGAMDPRDNNRAIEALRREAMEEAGLTVDAKTGRVSRDGAYVGVLQRGPWISFFDKKDGIAGSERGQLEPGIRFTFDLEVEAGFVPEPCEPEAIAGFMLKSVNEVKRGLKCREWKPNSALVMLDFLLRKGQIRPEEDVLFRHLRPALQRRLPFNGI</sequence>
<proteinExistence type="predicted"/>
<dbReference type="CDD" id="cd03676">
    <property type="entry name" value="NUDIX_Tnr3_like"/>
    <property type="match status" value="1"/>
</dbReference>
<dbReference type="PROSITE" id="PS51462">
    <property type="entry name" value="NUDIX"/>
    <property type="match status" value="1"/>
</dbReference>
<comment type="caution">
    <text evidence="2">The sequence shown here is derived from an EMBL/GenBank/DDBJ whole genome shotgun (WGS) entry which is preliminary data.</text>
</comment>
<dbReference type="EMBL" id="SRPO01000002">
    <property type="protein sequence ID" value="KAG5949672.1"/>
    <property type="molecule type" value="Genomic_DNA"/>
</dbReference>
<dbReference type="Pfam" id="PF00293">
    <property type="entry name" value="NUDIX"/>
    <property type="match status" value="1"/>
</dbReference>
<keyword evidence="3" id="KW-1185">Reference proteome</keyword>
<name>A0A9P7SM07_9HYPO</name>
<reference evidence="2 3" key="1">
    <citation type="journal article" date="2020" name="bioRxiv">
        <title>Whole genome comparisons of ergot fungi reveals the divergence and evolution of species within the genus Claviceps are the result of varying mechanisms driving genome evolution and host range expansion.</title>
        <authorList>
            <person name="Wyka S.A."/>
            <person name="Mondo S.J."/>
            <person name="Liu M."/>
            <person name="Dettman J."/>
            <person name="Nalam V."/>
            <person name="Broders K.D."/>
        </authorList>
    </citation>
    <scope>NUCLEOTIDE SEQUENCE [LARGE SCALE GENOMIC DNA]</scope>
    <source>
        <strain evidence="2 3">CCC 1485</strain>
    </source>
</reference>
<accession>A0A9P7SM07</accession>
<organism evidence="2 3">
    <name type="scientific">Claviceps pazoutovae</name>
    <dbReference type="NCBI Taxonomy" id="1649127"/>
    <lineage>
        <taxon>Eukaryota</taxon>
        <taxon>Fungi</taxon>
        <taxon>Dikarya</taxon>
        <taxon>Ascomycota</taxon>
        <taxon>Pezizomycotina</taxon>
        <taxon>Sordariomycetes</taxon>
        <taxon>Hypocreomycetidae</taxon>
        <taxon>Hypocreales</taxon>
        <taxon>Clavicipitaceae</taxon>
        <taxon>Claviceps</taxon>
    </lineage>
</organism>
<dbReference type="OrthoDB" id="10261522at2759"/>
<dbReference type="Gene3D" id="3.90.79.10">
    <property type="entry name" value="Nucleoside Triphosphate Pyrophosphohydrolase"/>
    <property type="match status" value="1"/>
</dbReference>
<evidence type="ECO:0000313" key="2">
    <source>
        <dbReference type="EMBL" id="KAG5949672.1"/>
    </source>
</evidence>
<dbReference type="InterPro" id="IPR000086">
    <property type="entry name" value="NUDIX_hydrolase_dom"/>
</dbReference>
<evidence type="ECO:0000313" key="3">
    <source>
        <dbReference type="Proteomes" id="UP000706124"/>
    </source>
</evidence>
<dbReference type="Proteomes" id="UP000706124">
    <property type="component" value="Unassembled WGS sequence"/>
</dbReference>
<gene>
    <name evidence="2" type="ORF">E4U60_002210</name>
</gene>
<dbReference type="InterPro" id="IPR015797">
    <property type="entry name" value="NUDIX_hydrolase-like_dom_sf"/>
</dbReference>
<feature type="domain" description="Nudix hydrolase" evidence="1">
    <location>
        <begin position="189"/>
        <end position="364"/>
    </location>
</feature>